<accession>A0ABS6H308</accession>
<keyword evidence="4 9" id="KW-0997">Cell inner membrane</keyword>
<evidence type="ECO:0000256" key="3">
    <source>
        <dbReference type="ARBA" id="ARBA00022475"/>
    </source>
</evidence>
<dbReference type="InterPro" id="IPR007387">
    <property type="entry name" value="TRAP_DctQ"/>
</dbReference>
<comment type="similarity">
    <text evidence="8 9">Belongs to the TRAP transporter small permease family.</text>
</comment>
<feature type="transmembrane region" description="Helical" evidence="9">
    <location>
        <begin position="50"/>
        <end position="66"/>
    </location>
</feature>
<dbReference type="EMBL" id="JAERQM010000001">
    <property type="protein sequence ID" value="MBU8542398.1"/>
    <property type="molecule type" value="Genomic_DNA"/>
</dbReference>
<gene>
    <name evidence="11" type="ORF">JJQ90_01695</name>
</gene>
<comment type="subcellular location">
    <subcellularLocation>
        <location evidence="1 9">Cell inner membrane</location>
        <topology evidence="1 9">Multi-pass membrane protein</topology>
    </subcellularLocation>
</comment>
<evidence type="ECO:0000256" key="7">
    <source>
        <dbReference type="ARBA" id="ARBA00023136"/>
    </source>
</evidence>
<protein>
    <recommendedName>
        <fullName evidence="9">TRAP transporter small permease protein</fullName>
    </recommendedName>
</protein>
<feature type="transmembrane region" description="Helical" evidence="9">
    <location>
        <begin position="86"/>
        <end position="110"/>
    </location>
</feature>
<evidence type="ECO:0000256" key="9">
    <source>
        <dbReference type="RuleBase" id="RU369079"/>
    </source>
</evidence>
<sequence length="180" mass="19200">MRGLERAVALVARFAGGLGSVLTVLCVVLVGYAVGMRYLLGQPVPWTDKVAGWLVVGVVMLASPEAQRRFEHIGVDIARKRAGPRLARVVHLVGTLSVVAVAAVLLDAGIEMVSFSRMVGMMTDLEGVPAWWVQALLPVGAALLLLVAACQSLLLLLGRDPAYLPDDKDEIPRDPLARAE</sequence>
<evidence type="ECO:0000313" key="11">
    <source>
        <dbReference type="EMBL" id="MBU8542398.1"/>
    </source>
</evidence>
<organism evidence="11 12">
    <name type="scientific">Falsiroseomonas oleicola</name>
    <dbReference type="NCBI Taxonomy" id="2801474"/>
    <lineage>
        <taxon>Bacteria</taxon>
        <taxon>Pseudomonadati</taxon>
        <taxon>Pseudomonadota</taxon>
        <taxon>Alphaproteobacteria</taxon>
        <taxon>Acetobacterales</taxon>
        <taxon>Roseomonadaceae</taxon>
        <taxon>Falsiroseomonas</taxon>
    </lineage>
</organism>
<evidence type="ECO:0000256" key="8">
    <source>
        <dbReference type="ARBA" id="ARBA00038436"/>
    </source>
</evidence>
<dbReference type="PANTHER" id="PTHR35011">
    <property type="entry name" value="2,3-DIKETO-L-GULONATE TRAP TRANSPORTER SMALL PERMEASE PROTEIN YIAM"/>
    <property type="match status" value="1"/>
</dbReference>
<evidence type="ECO:0000256" key="6">
    <source>
        <dbReference type="ARBA" id="ARBA00022989"/>
    </source>
</evidence>
<dbReference type="InterPro" id="IPR055348">
    <property type="entry name" value="DctQ"/>
</dbReference>
<reference evidence="11 12" key="1">
    <citation type="submission" date="2021-01" db="EMBL/GenBank/DDBJ databases">
        <title>Roseomonas sp. nov, a bacterium isolated from an oil production mixture in Yumen Oilfield.</title>
        <authorList>
            <person name="Wu D."/>
        </authorList>
    </citation>
    <scope>NUCLEOTIDE SEQUENCE [LARGE SCALE GENOMIC DNA]</scope>
    <source>
        <strain evidence="11 12">ROY-5-3</strain>
    </source>
</reference>
<evidence type="ECO:0000256" key="4">
    <source>
        <dbReference type="ARBA" id="ARBA00022519"/>
    </source>
</evidence>
<feature type="domain" description="Tripartite ATP-independent periplasmic transporters DctQ component" evidence="10">
    <location>
        <begin position="27"/>
        <end position="155"/>
    </location>
</feature>
<keyword evidence="7 9" id="KW-0472">Membrane</keyword>
<keyword evidence="5 9" id="KW-0812">Transmembrane</keyword>
<proteinExistence type="inferred from homology"/>
<name>A0ABS6H308_9PROT</name>
<evidence type="ECO:0000256" key="2">
    <source>
        <dbReference type="ARBA" id="ARBA00022448"/>
    </source>
</evidence>
<evidence type="ECO:0000259" key="10">
    <source>
        <dbReference type="Pfam" id="PF04290"/>
    </source>
</evidence>
<keyword evidence="12" id="KW-1185">Reference proteome</keyword>
<dbReference type="Pfam" id="PF04290">
    <property type="entry name" value="DctQ"/>
    <property type="match status" value="1"/>
</dbReference>
<feature type="transmembrane region" description="Helical" evidence="9">
    <location>
        <begin position="130"/>
        <end position="157"/>
    </location>
</feature>
<comment type="caution">
    <text evidence="11">The sequence shown here is derived from an EMBL/GenBank/DDBJ whole genome shotgun (WGS) entry which is preliminary data.</text>
</comment>
<evidence type="ECO:0000313" key="12">
    <source>
        <dbReference type="Proteomes" id="UP000689967"/>
    </source>
</evidence>
<evidence type="ECO:0000256" key="5">
    <source>
        <dbReference type="ARBA" id="ARBA00022692"/>
    </source>
</evidence>
<evidence type="ECO:0000256" key="1">
    <source>
        <dbReference type="ARBA" id="ARBA00004429"/>
    </source>
</evidence>
<dbReference type="RefSeq" id="WP_216872736.1">
    <property type="nucleotide sequence ID" value="NZ_JAERQM010000001.1"/>
</dbReference>
<feature type="transmembrane region" description="Helical" evidence="9">
    <location>
        <begin position="7"/>
        <end position="30"/>
    </location>
</feature>
<comment type="function">
    <text evidence="9">Part of the tripartite ATP-independent periplasmic (TRAP) transport system.</text>
</comment>
<keyword evidence="3" id="KW-1003">Cell membrane</keyword>
<comment type="subunit">
    <text evidence="9">The complex comprises the extracytoplasmic solute receptor protein and the two transmembrane proteins.</text>
</comment>
<keyword evidence="6 9" id="KW-1133">Transmembrane helix</keyword>
<keyword evidence="2 9" id="KW-0813">Transport</keyword>
<dbReference type="PANTHER" id="PTHR35011:SF10">
    <property type="entry name" value="TRAP TRANSPORTER SMALL PERMEASE PROTEIN"/>
    <property type="match status" value="1"/>
</dbReference>
<dbReference type="Proteomes" id="UP000689967">
    <property type="component" value="Unassembled WGS sequence"/>
</dbReference>